<dbReference type="PANTHER" id="PTHR46455">
    <property type="entry name" value="SET AND MYND DOMAIN CONTAINING, ARTHROPOD-SPECIFIC, MEMBER 4, ISOFORM A"/>
    <property type="match status" value="1"/>
</dbReference>
<dbReference type="AlphaFoldDB" id="A0A1B0G722"/>
<organism evidence="7 8">
    <name type="scientific">Glossina morsitans morsitans</name>
    <name type="common">Savannah tsetse fly</name>
    <dbReference type="NCBI Taxonomy" id="37546"/>
    <lineage>
        <taxon>Eukaryota</taxon>
        <taxon>Metazoa</taxon>
        <taxon>Ecdysozoa</taxon>
        <taxon>Arthropoda</taxon>
        <taxon>Hexapoda</taxon>
        <taxon>Insecta</taxon>
        <taxon>Pterygota</taxon>
        <taxon>Neoptera</taxon>
        <taxon>Endopterygota</taxon>
        <taxon>Diptera</taxon>
        <taxon>Brachycera</taxon>
        <taxon>Muscomorpha</taxon>
        <taxon>Hippoboscoidea</taxon>
        <taxon>Glossinidae</taxon>
        <taxon>Glossina</taxon>
    </lineage>
</organism>
<dbReference type="GO" id="GO:0008757">
    <property type="term" value="F:S-adenosylmethionine-dependent methyltransferase activity"/>
    <property type="evidence" value="ECO:0007669"/>
    <property type="project" value="UniProtKB-ARBA"/>
</dbReference>
<dbReference type="PROSITE" id="PS50865">
    <property type="entry name" value="ZF_MYND_2"/>
    <property type="match status" value="1"/>
</dbReference>
<evidence type="ECO:0000256" key="3">
    <source>
        <dbReference type="ARBA" id="ARBA00022833"/>
    </source>
</evidence>
<dbReference type="CDD" id="cd20071">
    <property type="entry name" value="SET_SMYD"/>
    <property type="match status" value="1"/>
</dbReference>
<dbReference type="Pfam" id="PF00856">
    <property type="entry name" value="SET"/>
    <property type="match status" value="1"/>
</dbReference>
<dbReference type="SMART" id="SM00317">
    <property type="entry name" value="SET"/>
    <property type="match status" value="1"/>
</dbReference>
<accession>A0A1B0G722</accession>
<dbReference type="Pfam" id="PF01753">
    <property type="entry name" value="zf-MYND"/>
    <property type="match status" value="1"/>
</dbReference>
<keyword evidence="8" id="KW-1185">Reference proteome</keyword>
<dbReference type="STRING" id="37546.A0A1B0G722"/>
<protein>
    <recommendedName>
        <fullName evidence="9">MYND-type domain-containing protein</fullName>
    </recommendedName>
</protein>
<proteinExistence type="predicted"/>
<evidence type="ECO:0000256" key="1">
    <source>
        <dbReference type="ARBA" id="ARBA00022723"/>
    </source>
</evidence>
<dbReference type="PANTHER" id="PTHR46455:SF2">
    <property type="entry name" value="AT24727P"/>
    <property type="match status" value="1"/>
</dbReference>
<evidence type="ECO:0000256" key="2">
    <source>
        <dbReference type="ARBA" id="ARBA00022771"/>
    </source>
</evidence>
<dbReference type="GO" id="GO:0008270">
    <property type="term" value="F:zinc ion binding"/>
    <property type="evidence" value="ECO:0007669"/>
    <property type="project" value="UniProtKB-KW"/>
</dbReference>
<sequence length="561" mass="64289">MMSQAEVTEANICAVCLVPAKNFCSACKLVKYCSTEHQRQHWKQHKKQCRPFRIAKDDILGRYLMATRDIQADGTIFIEEPLVVGPKWYLSEQEREIPVMPCVGCFTPCHMSVRRCPRCHWPACSPRCLGLKDPNIHGLECKILSLGPGPAKKEDCLSNYYRTDALLVLKCLLLQKQNPKKWQDLLDMQSHEEERKGTELQEDAEERIVSYLNSNFLLKSPKFLNEYDSAMLRRICGIIETNYMCVSLPTGIELSGLFYTACMMEHSCQPNCYFSFDRRNGFQISVIAGRTIHKGEHLKIMYSNILWNTHMRNEHLAITKHFHCKCERCGDPTELGTYFSALRCVSATEEPCDGTQLPKDPLNSKTDWVCDKCAITINGEEVRYLLTQMTEEVETLLAQKPSIKQVENLMNKLGAFLHTNHYHMFSLKHTLIQLYGKEPGFTINQLSNALLEKKLDMCNELSDICRKLDPNTIRLSIYVSIILYEMHTVLVEKSKRLFAMEGNTLDEVKALQEQALQHLSLATHLLKKEMDNIAGSKLNDCIVKAIEEVKSLIQKSNLEAY</sequence>
<dbReference type="SUPFAM" id="SSF144232">
    <property type="entry name" value="HIT/MYND zinc finger-like"/>
    <property type="match status" value="1"/>
</dbReference>
<evidence type="ECO:0000256" key="4">
    <source>
        <dbReference type="PROSITE-ProRule" id="PRU00134"/>
    </source>
</evidence>
<dbReference type="GO" id="GO:0008276">
    <property type="term" value="F:protein methyltransferase activity"/>
    <property type="evidence" value="ECO:0007669"/>
    <property type="project" value="UniProtKB-ARBA"/>
</dbReference>
<evidence type="ECO:0000313" key="7">
    <source>
        <dbReference type="EnsemblMetazoa" id="GMOY009115-PA"/>
    </source>
</evidence>
<dbReference type="Gene3D" id="1.10.220.160">
    <property type="match status" value="1"/>
</dbReference>
<dbReference type="EMBL" id="CCAG010003762">
    <property type="status" value="NOT_ANNOTATED_CDS"/>
    <property type="molecule type" value="Genomic_DNA"/>
</dbReference>
<feature type="domain" description="SET" evidence="5">
    <location>
        <begin position="50"/>
        <end position="303"/>
    </location>
</feature>
<dbReference type="FunFam" id="1.10.220.160:FF:000010">
    <property type="entry name" value="Uncharacterized protein, isoform A"/>
    <property type="match status" value="1"/>
</dbReference>
<keyword evidence="3" id="KW-0862">Zinc</keyword>
<dbReference type="EnsemblMetazoa" id="GMOY009115-RA">
    <property type="protein sequence ID" value="GMOY009115-PA"/>
    <property type="gene ID" value="GMOY009115"/>
</dbReference>
<evidence type="ECO:0000313" key="8">
    <source>
        <dbReference type="Proteomes" id="UP000092444"/>
    </source>
</evidence>
<reference evidence="7" key="1">
    <citation type="submission" date="2020-05" db="UniProtKB">
        <authorList>
            <consortium name="EnsemblMetazoa"/>
        </authorList>
    </citation>
    <scope>IDENTIFICATION</scope>
    <source>
        <strain evidence="7">Yale</strain>
    </source>
</reference>
<evidence type="ECO:0000259" key="5">
    <source>
        <dbReference type="PROSITE" id="PS50280"/>
    </source>
</evidence>
<dbReference type="PROSITE" id="PS01360">
    <property type="entry name" value="ZF_MYND_1"/>
    <property type="match status" value="1"/>
</dbReference>
<dbReference type="Proteomes" id="UP000092444">
    <property type="component" value="Unassembled WGS sequence"/>
</dbReference>
<evidence type="ECO:0008006" key="9">
    <source>
        <dbReference type="Google" id="ProtNLM"/>
    </source>
</evidence>
<dbReference type="InterPro" id="IPR002893">
    <property type="entry name" value="Znf_MYND"/>
</dbReference>
<keyword evidence="1" id="KW-0479">Metal-binding</keyword>
<keyword evidence="2 4" id="KW-0863">Zinc-finger</keyword>
<dbReference type="InterPro" id="IPR053010">
    <property type="entry name" value="SET_SmydA-8"/>
</dbReference>
<dbReference type="PhylomeDB" id="A0A1B0G722"/>
<feature type="domain" description="MYND-type" evidence="6">
    <location>
        <begin position="13"/>
        <end position="49"/>
    </location>
</feature>
<evidence type="ECO:0000259" key="6">
    <source>
        <dbReference type="PROSITE" id="PS50865"/>
    </source>
</evidence>
<name>A0A1B0G722_GLOMM</name>
<dbReference type="PROSITE" id="PS50280">
    <property type="entry name" value="SET"/>
    <property type="match status" value="1"/>
</dbReference>
<dbReference type="InterPro" id="IPR001214">
    <property type="entry name" value="SET_dom"/>
</dbReference>
<dbReference type="SUPFAM" id="SSF82199">
    <property type="entry name" value="SET domain"/>
    <property type="match status" value="1"/>
</dbReference>
<dbReference type="Gene3D" id="2.170.270.10">
    <property type="entry name" value="SET domain"/>
    <property type="match status" value="1"/>
</dbReference>
<dbReference type="VEuPathDB" id="VectorBase:GMOY009115"/>
<dbReference type="Gene3D" id="6.10.140.2220">
    <property type="match status" value="2"/>
</dbReference>
<dbReference type="GO" id="GO:0008170">
    <property type="term" value="F:N-methyltransferase activity"/>
    <property type="evidence" value="ECO:0007669"/>
    <property type="project" value="UniProtKB-ARBA"/>
</dbReference>
<dbReference type="InterPro" id="IPR046341">
    <property type="entry name" value="SET_dom_sf"/>
</dbReference>